<protein>
    <submittedName>
        <fullName evidence="1">Uncharacterized protein</fullName>
    </submittedName>
</protein>
<reference evidence="2" key="2">
    <citation type="journal article" date="2018" name="Plant J.">
        <title>The Sorghum bicolor reference genome: improved assembly, gene annotations, a transcriptome atlas, and signatures of genome organization.</title>
        <authorList>
            <person name="McCormick R.F."/>
            <person name="Truong S.K."/>
            <person name="Sreedasyam A."/>
            <person name="Jenkins J."/>
            <person name="Shu S."/>
            <person name="Sims D."/>
            <person name="Kennedy M."/>
            <person name="Amirebrahimi M."/>
            <person name="Weers B.D."/>
            <person name="McKinley B."/>
            <person name="Mattison A."/>
            <person name="Morishige D.T."/>
            <person name="Grimwood J."/>
            <person name="Schmutz J."/>
            <person name="Mullet J.E."/>
        </authorList>
    </citation>
    <scope>NUCLEOTIDE SEQUENCE [LARGE SCALE GENOMIC DNA]</scope>
    <source>
        <strain evidence="2">cv. BTx623</strain>
    </source>
</reference>
<organism evidence="1 2">
    <name type="scientific">Sorghum bicolor</name>
    <name type="common">Sorghum</name>
    <name type="synonym">Sorghum vulgare</name>
    <dbReference type="NCBI Taxonomy" id="4558"/>
    <lineage>
        <taxon>Eukaryota</taxon>
        <taxon>Viridiplantae</taxon>
        <taxon>Streptophyta</taxon>
        <taxon>Embryophyta</taxon>
        <taxon>Tracheophyta</taxon>
        <taxon>Spermatophyta</taxon>
        <taxon>Magnoliopsida</taxon>
        <taxon>Liliopsida</taxon>
        <taxon>Poales</taxon>
        <taxon>Poaceae</taxon>
        <taxon>PACMAD clade</taxon>
        <taxon>Panicoideae</taxon>
        <taxon>Andropogonodae</taxon>
        <taxon>Andropogoneae</taxon>
        <taxon>Sorghinae</taxon>
        <taxon>Sorghum</taxon>
    </lineage>
</organism>
<dbReference type="AlphaFoldDB" id="A0A1B6Q3Y0"/>
<keyword evidence="2" id="KW-1185">Reference proteome</keyword>
<gene>
    <name evidence="1" type="ORF">SORBI_3003G177200</name>
</gene>
<evidence type="ECO:0000313" key="2">
    <source>
        <dbReference type="Proteomes" id="UP000000768"/>
    </source>
</evidence>
<dbReference type="EMBL" id="CM000762">
    <property type="protein sequence ID" value="KXG32636.1"/>
    <property type="molecule type" value="Genomic_DNA"/>
</dbReference>
<sequence>MLMLGPSIQIRVEKLLDACICWAEAEVFARALLLSFFNCMCACSGKEAAVVALFFLRSDGMQLVSHTMQCRFSLSCGSALKSGKRHGGHAFVRRKLHGSSQGVLLVGF</sequence>
<accession>A0A1B6Q3Y0</accession>
<dbReference type="InParanoid" id="A0A1B6Q3Y0"/>
<dbReference type="Proteomes" id="UP000000768">
    <property type="component" value="Chromosome 3"/>
</dbReference>
<proteinExistence type="predicted"/>
<evidence type="ECO:0000313" key="1">
    <source>
        <dbReference type="EMBL" id="KXG32636.1"/>
    </source>
</evidence>
<name>A0A1B6Q3Y0_SORBI</name>
<reference evidence="1 2" key="1">
    <citation type="journal article" date="2009" name="Nature">
        <title>The Sorghum bicolor genome and the diversification of grasses.</title>
        <authorList>
            <person name="Paterson A.H."/>
            <person name="Bowers J.E."/>
            <person name="Bruggmann R."/>
            <person name="Dubchak I."/>
            <person name="Grimwood J."/>
            <person name="Gundlach H."/>
            <person name="Haberer G."/>
            <person name="Hellsten U."/>
            <person name="Mitros T."/>
            <person name="Poliakov A."/>
            <person name="Schmutz J."/>
            <person name="Spannagl M."/>
            <person name="Tang H."/>
            <person name="Wang X."/>
            <person name="Wicker T."/>
            <person name="Bharti A.K."/>
            <person name="Chapman J."/>
            <person name="Feltus F.A."/>
            <person name="Gowik U."/>
            <person name="Grigoriev I.V."/>
            <person name="Lyons E."/>
            <person name="Maher C.A."/>
            <person name="Martis M."/>
            <person name="Narechania A."/>
            <person name="Otillar R.P."/>
            <person name="Penning B.W."/>
            <person name="Salamov A.A."/>
            <person name="Wang Y."/>
            <person name="Zhang L."/>
            <person name="Carpita N.C."/>
            <person name="Freeling M."/>
            <person name="Gingle A.R."/>
            <person name="Hash C.T."/>
            <person name="Keller B."/>
            <person name="Klein P."/>
            <person name="Kresovich S."/>
            <person name="McCann M.C."/>
            <person name="Ming R."/>
            <person name="Peterson D.G."/>
            <person name="Mehboob-ur-Rahman"/>
            <person name="Ware D."/>
            <person name="Westhoff P."/>
            <person name="Mayer K.F."/>
            <person name="Messing J."/>
            <person name="Rokhsar D.S."/>
        </authorList>
    </citation>
    <scope>NUCLEOTIDE SEQUENCE [LARGE SCALE GENOMIC DNA]</scope>
    <source>
        <strain evidence="2">cv. BTx623</strain>
    </source>
</reference>
<dbReference type="Gramene" id="KXG32636">
    <property type="protein sequence ID" value="KXG32636"/>
    <property type="gene ID" value="SORBI_3003G177200"/>
</dbReference>